<dbReference type="FunFam" id="3.40.50.620:FF:000116">
    <property type="entry name" value="Arginine--tRNA ligase"/>
    <property type="match status" value="1"/>
</dbReference>
<dbReference type="SMART" id="SM01016">
    <property type="entry name" value="Arg_tRNA_synt_N"/>
    <property type="match status" value="1"/>
</dbReference>
<dbReference type="GO" id="GO:0006420">
    <property type="term" value="P:arginyl-tRNA aminoacylation"/>
    <property type="evidence" value="ECO:0007669"/>
    <property type="project" value="UniProtKB-UniRule"/>
</dbReference>
<dbReference type="Pfam" id="PF00750">
    <property type="entry name" value="tRNA-synt_1d"/>
    <property type="match status" value="1"/>
</dbReference>
<dbReference type="PANTHER" id="PTHR11956:SF5">
    <property type="entry name" value="ARGININE--TRNA LIGASE, CYTOPLASMIC"/>
    <property type="match status" value="1"/>
</dbReference>
<dbReference type="NCBIfam" id="TIGR00456">
    <property type="entry name" value="argS"/>
    <property type="match status" value="1"/>
</dbReference>
<dbReference type="PANTHER" id="PTHR11956">
    <property type="entry name" value="ARGINYL-TRNA SYNTHETASE"/>
    <property type="match status" value="1"/>
</dbReference>
<dbReference type="SUPFAM" id="SSF55190">
    <property type="entry name" value="Arginyl-tRNA synthetase (ArgRS), N-terminal 'additional' domain"/>
    <property type="match status" value="1"/>
</dbReference>
<proteinExistence type="inferred from homology"/>
<dbReference type="InterPro" id="IPR036695">
    <property type="entry name" value="Arg-tRNA-synth_N_sf"/>
</dbReference>
<dbReference type="Gene3D" id="3.40.50.620">
    <property type="entry name" value="HUPs"/>
    <property type="match status" value="1"/>
</dbReference>
<evidence type="ECO:0000256" key="3">
    <source>
        <dbReference type="ARBA" id="ARBA00022741"/>
    </source>
</evidence>
<dbReference type="HAMAP" id="MF_00123">
    <property type="entry name" value="Arg_tRNA_synth"/>
    <property type="match status" value="1"/>
</dbReference>
<dbReference type="Gene3D" id="1.10.730.10">
    <property type="entry name" value="Isoleucyl-tRNA Synthetase, Domain 1"/>
    <property type="match status" value="1"/>
</dbReference>
<feature type="short sequence motif" description="'HIGH' region" evidence="8">
    <location>
        <begin position="120"/>
        <end position="130"/>
    </location>
</feature>
<keyword evidence="2 8" id="KW-0436">Ligase</keyword>
<dbReference type="InterPro" id="IPR005148">
    <property type="entry name" value="Arg-tRNA-synth_N"/>
</dbReference>
<comment type="subunit">
    <text evidence="8">Monomer.</text>
</comment>
<sequence>MKEKIAEELTQLIGKEFTIREIEDWIEKPKFTTMGDFAFPCFRLAKKLKKSPVEIASNLSSEFTVKGIEKTEPVNGYLNLYLDVKAYAAVVLNEVLEKGSDYGQMDTGKGQVITIDFSSPNIAKPFSMGHLRSTVIGNALANLIEKTGYKAIRINHIGDWGTQFGKLITAYKKWGDENKVKKSPIVELHKLYVYFHEQAEKYPELEEEARLWFRKLEGGDEEALELWTWFREVSLEAFSIVYNQLNITFDSYNGEAFYNDKMEGVIEKLKEAALLEESSGAMVIRLEEEALPPCLIQKKDGATLYATRDLAAAVYRKGTYNFVKSVYVVGNEQSLHFKQLKAVLAKLKIIWADDLIHVPFGMMLKDGKKMSTRKGKIVLLEEVLAESVNLAKQAINEKNPSLPNKEKVAQQVGFGAVMFHDLKVFRQNDVHFELEDMLRFEGETGPYVQYAYARASTLVKKAETATGHSSQALYETFDSFGETERPLIMKISEFEETIKQAADDWDPSKIAKYCIDLSQLFNQYYARTSILKESNKVKQEQSLQLIKSVKITLKEGLRLLGVAAPEEM</sequence>
<gene>
    <name evidence="8" type="primary">argS</name>
    <name evidence="12" type="ORF">C4B60_14675</name>
</gene>
<comment type="catalytic activity">
    <reaction evidence="7 8">
        <text>tRNA(Arg) + L-arginine + ATP = L-arginyl-tRNA(Arg) + AMP + diphosphate</text>
        <dbReference type="Rhea" id="RHEA:20301"/>
        <dbReference type="Rhea" id="RHEA-COMP:9658"/>
        <dbReference type="Rhea" id="RHEA-COMP:9673"/>
        <dbReference type="ChEBI" id="CHEBI:30616"/>
        <dbReference type="ChEBI" id="CHEBI:32682"/>
        <dbReference type="ChEBI" id="CHEBI:33019"/>
        <dbReference type="ChEBI" id="CHEBI:78442"/>
        <dbReference type="ChEBI" id="CHEBI:78513"/>
        <dbReference type="ChEBI" id="CHEBI:456215"/>
        <dbReference type="EC" id="6.1.1.19"/>
    </reaction>
</comment>
<comment type="caution">
    <text evidence="12">The sequence shown here is derived from an EMBL/GenBank/DDBJ whole genome shotgun (WGS) entry which is preliminary data.</text>
</comment>
<protein>
    <recommendedName>
        <fullName evidence="8">Arginine--tRNA ligase</fullName>
        <ecNumber evidence="8">6.1.1.19</ecNumber>
    </recommendedName>
    <alternativeName>
        <fullName evidence="8">Arginyl-tRNA synthetase</fullName>
        <shortName evidence="8">ArgRS</shortName>
    </alternativeName>
</protein>
<dbReference type="OrthoDB" id="9805987at2"/>
<dbReference type="Proteomes" id="UP000239047">
    <property type="component" value="Unassembled WGS sequence"/>
</dbReference>
<dbReference type="InterPro" id="IPR008909">
    <property type="entry name" value="DALR_anticod-bd"/>
</dbReference>
<dbReference type="RefSeq" id="WP_104058771.1">
    <property type="nucleotide sequence ID" value="NZ_PREZ01000005.1"/>
</dbReference>
<evidence type="ECO:0000259" key="11">
    <source>
        <dbReference type="SMART" id="SM01016"/>
    </source>
</evidence>
<evidence type="ECO:0000313" key="12">
    <source>
        <dbReference type="EMBL" id="PPA69778.1"/>
    </source>
</evidence>
<reference evidence="12 13" key="1">
    <citation type="submission" date="2018-02" db="EMBL/GenBank/DDBJ databases">
        <title>Jeotgalibacillus proteolyticum sp. nov. a protease producing bacterium isolated from ocean sediments of Laizhou Bay.</title>
        <authorList>
            <person name="Li Y."/>
        </authorList>
    </citation>
    <scope>NUCLEOTIDE SEQUENCE [LARGE SCALE GENOMIC DNA]</scope>
    <source>
        <strain evidence="12 13">22-7</strain>
    </source>
</reference>
<dbReference type="EMBL" id="PREZ01000005">
    <property type="protein sequence ID" value="PPA69778.1"/>
    <property type="molecule type" value="Genomic_DNA"/>
</dbReference>
<keyword evidence="5 8" id="KW-0648">Protein biosynthesis</keyword>
<dbReference type="Pfam" id="PF05746">
    <property type="entry name" value="DALR_1"/>
    <property type="match status" value="1"/>
</dbReference>
<evidence type="ECO:0000259" key="10">
    <source>
        <dbReference type="SMART" id="SM00836"/>
    </source>
</evidence>
<accession>A0A2S5G9W3</accession>
<dbReference type="GO" id="GO:0005524">
    <property type="term" value="F:ATP binding"/>
    <property type="evidence" value="ECO:0007669"/>
    <property type="project" value="UniProtKB-UniRule"/>
</dbReference>
<dbReference type="SUPFAM" id="SSF47323">
    <property type="entry name" value="Anticodon-binding domain of a subclass of class I aminoacyl-tRNA synthetases"/>
    <property type="match status" value="1"/>
</dbReference>
<organism evidence="12 13">
    <name type="scientific">Jeotgalibacillus proteolyticus</name>
    <dbReference type="NCBI Taxonomy" id="2082395"/>
    <lineage>
        <taxon>Bacteria</taxon>
        <taxon>Bacillati</taxon>
        <taxon>Bacillota</taxon>
        <taxon>Bacilli</taxon>
        <taxon>Bacillales</taxon>
        <taxon>Caryophanaceae</taxon>
        <taxon>Jeotgalibacillus</taxon>
    </lineage>
</organism>
<dbReference type="Gene3D" id="3.30.1360.70">
    <property type="entry name" value="Arginyl tRNA synthetase N-terminal domain"/>
    <property type="match status" value="1"/>
</dbReference>
<evidence type="ECO:0000313" key="13">
    <source>
        <dbReference type="Proteomes" id="UP000239047"/>
    </source>
</evidence>
<keyword evidence="6 8" id="KW-0030">Aminoacyl-tRNA synthetase</keyword>
<evidence type="ECO:0000256" key="5">
    <source>
        <dbReference type="ARBA" id="ARBA00022917"/>
    </source>
</evidence>
<dbReference type="SUPFAM" id="SSF52374">
    <property type="entry name" value="Nucleotidylyl transferase"/>
    <property type="match status" value="1"/>
</dbReference>
<keyword evidence="8" id="KW-0963">Cytoplasm</keyword>
<evidence type="ECO:0000256" key="6">
    <source>
        <dbReference type="ARBA" id="ARBA00023146"/>
    </source>
</evidence>
<feature type="domain" description="DALR anticodon binding" evidence="10">
    <location>
        <begin position="448"/>
        <end position="568"/>
    </location>
</feature>
<dbReference type="SMART" id="SM00836">
    <property type="entry name" value="DALR_1"/>
    <property type="match status" value="1"/>
</dbReference>
<keyword evidence="13" id="KW-1185">Reference proteome</keyword>
<evidence type="ECO:0000256" key="9">
    <source>
        <dbReference type="RuleBase" id="RU363038"/>
    </source>
</evidence>
<feature type="domain" description="Arginyl tRNA synthetase N-terminal" evidence="11">
    <location>
        <begin position="3"/>
        <end position="82"/>
    </location>
</feature>
<comment type="subcellular location">
    <subcellularLocation>
        <location evidence="8">Cytoplasm</location>
    </subcellularLocation>
</comment>
<evidence type="ECO:0000256" key="8">
    <source>
        <dbReference type="HAMAP-Rule" id="MF_00123"/>
    </source>
</evidence>
<dbReference type="Pfam" id="PF03485">
    <property type="entry name" value="Arg_tRNA_synt_N"/>
    <property type="match status" value="1"/>
</dbReference>
<dbReference type="InterPro" id="IPR001278">
    <property type="entry name" value="Arg-tRNA-ligase"/>
</dbReference>
<comment type="similarity">
    <text evidence="1 8 9">Belongs to the class-I aminoacyl-tRNA synthetase family.</text>
</comment>
<dbReference type="PRINTS" id="PR01038">
    <property type="entry name" value="TRNASYNTHARG"/>
</dbReference>
<dbReference type="InterPro" id="IPR035684">
    <property type="entry name" value="ArgRS_core"/>
</dbReference>
<dbReference type="GO" id="GO:0004814">
    <property type="term" value="F:arginine-tRNA ligase activity"/>
    <property type="evidence" value="ECO:0007669"/>
    <property type="project" value="UniProtKB-UniRule"/>
</dbReference>
<dbReference type="EC" id="6.1.1.19" evidence="8"/>
<dbReference type="CDD" id="cd00671">
    <property type="entry name" value="ArgRS_core"/>
    <property type="match status" value="1"/>
</dbReference>
<evidence type="ECO:0000256" key="1">
    <source>
        <dbReference type="ARBA" id="ARBA00005594"/>
    </source>
</evidence>
<dbReference type="AlphaFoldDB" id="A0A2S5G9W3"/>
<dbReference type="InterPro" id="IPR009080">
    <property type="entry name" value="tRNAsynth_Ia_anticodon-bd"/>
</dbReference>
<keyword evidence="3 8" id="KW-0547">Nucleotide-binding</keyword>
<dbReference type="InterPro" id="IPR014729">
    <property type="entry name" value="Rossmann-like_a/b/a_fold"/>
</dbReference>
<name>A0A2S5G9W3_9BACL</name>
<evidence type="ECO:0000256" key="7">
    <source>
        <dbReference type="ARBA" id="ARBA00049339"/>
    </source>
</evidence>
<dbReference type="GO" id="GO:0005737">
    <property type="term" value="C:cytoplasm"/>
    <property type="evidence" value="ECO:0007669"/>
    <property type="project" value="UniProtKB-SubCell"/>
</dbReference>
<keyword evidence="4 8" id="KW-0067">ATP-binding</keyword>
<evidence type="ECO:0000256" key="4">
    <source>
        <dbReference type="ARBA" id="ARBA00022840"/>
    </source>
</evidence>
<evidence type="ECO:0000256" key="2">
    <source>
        <dbReference type="ARBA" id="ARBA00022598"/>
    </source>
</evidence>